<evidence type="ECO:0000256" key="10">
    <source>
        <dbReference type="ARBA" id="ARBA00023136"/>
    </source>
</evidence>
<dbReference type="PROSITE" id="PS51980">
    <property type="entry name" value="OCEL"/>
    <property type="match status" value="1"/>
</dbReference>
<evidence type="ECO:0000256" key="14">
    <source>
        <dbReference type="SAM" id="Phobius"/>
    </source>
</evidence>
<comment type="subcellular location">
    <subcellularLocation>
        <location evidence="1">Cell junction</location>
        <location evidence="1">Tight junction</location>
    </subcellularLocation>
    <subcellularLocation>
        <location evidence="2">Cell membrane</location>
        <topology evidence="2">Multi-pass membrane protein</topology>
    </subcellularLocation>
</comment>
<keyword evidence="18" id="KW-1185">Reference proteome</keyword>
<evidence type="ECO:0000256" key="12">
    <source>
        <dbReference type="PROSITE-ProRule" id="PRU01324"/>
    </source>
</evidence>
<gene>
    <name evidence="17" type="ORF">UPYG_G00298090</name>
</gene>
<dbReference type="Gene3D" id="6.10.140.340">
    <property type="match status" value="1"/>
</dbReference>
<sequence>MCRHFSSTSTLTTPVEQEQAHSMKNWSKIFKRGDLVSADGTSSSAANSMNEAPREQDGPLKDRLKTFLPQSWSSILQKWRRANSDGELDYTGVKIVPNGTRVSPPVSPIRDRRHLDPQDSLRTSSDGSQKPLLRDSPVDDDQLHYIPEESELTSIHPAEYYAEKLEVYNLKYSYMKSWPGLLRLLAGLELLFGGMVLACVCAYIHKDSEWSNAFGVFPGVNNMPGYSYKGPMTLFVLAVVGVAWIITVILLVMGLTMYYRTILLDSPWWPLTEGIINVALTLLYMASGIVYLNDLNRGGLCYMTVGANPMMSSLCRVAGGQMAGTAFIFINMLIYLISFLVCLKMWRHEAIRRERELYVNQEQLRPIPMAQRKPLNTQTKRIAFEDEMDISGRAAQPMQPICIPQFQQDVPGARSKAIPSGYAQRPRVIADYVMKYPEIHSLEEREKYKAVFNDQYQEYKDLHREVSSTLMKFRELDAVMCKLIKDGKNQPVHKQIQQVLNKYEQKKNDNGFLEKKERCDYLKAKLSHIKDRIRDFDLETVAKCRT</sequence>
<feature type="compositionally biased region" description="Basic and acidic residues" evidence="13">
    <location>
        <begin position="109"/>
        <end position="119"/>
    </location>
</feature>
<evidence type="ECO:0000256" key="5">
    <source>
        <dbReference type="ARBA" id="ARBA00022475"/>
    </source>
</evidence>
<dbReference type="Pfam" id="PF01284">
    <property type="entry name" value="MARVEL"/>
    <property type="match status" value="1"/>
</dbReference>
<dbReference type="PROSITE" id="PS51225">
    <property type="entry name" value="MARVEL"/>
    <property type="match status" value="1"/>
</dbReference>
<evidence type="ECO:0000256" key="2">
    <source>
        <dbReference type="ARBA" id="ARBA00004651"/>
    </source>
</evidence>
<dbReference type="InterPro" id="IPR008253">
    <property type="entry name" value="Marvel"/>
</dbReference>
<keyword evidence="4" id="KW-0796">Tight junction</keyword>
<dbReference type="InterPro" id="IPR036259">
    <property type="entry name" value="MFS_trans_sf"/>
</dbReference>
<dbReference type="Proteomes" id="UP001557470">
    <property type="component" value="Unassembled WGS sequence"/>
</dbReference>
<reference evidence="17 18" key="1">
    <citation type="submission" date="2024-06" db="EMBL/GenBank/DDBJ databases">
        <authorList>
            <person name="Pan Q."/>
            <person name="Wen M."/>
            <person name="Jouanno E."/>
            <person name="Zahm M."/>
            <person name="Klopp C."/>
            <person name="Cabau C."/>
            <person name="Louis A."/>
            <person name="Berthelot C."/>
            <person name="Parey E."/>
            <person name="Roest Crollius H."/>
            <person name="Montfort J."/>
            <person name="Robinson-Rechavi M."/>
            <person name="Bouchez O."/>
            <person name="Lampietro C."/>
            <person name="Lopez Roques C."/>
            <person name="Donnadieu C."/>
            <person name="Postlethwait J."/>
            <person name="Bobe J."/>
            <person name="Verreycken H."/>
            <person name="Guiguen Y."/>
        </authorList>
    </citation>
    <scope>NUCLEOTIDE SEQUENCE [LARGE SCALE GENOMIC DNA]</scope>
    <source>
        <strain evidence="17">Up_M1</strain>
        <tissue evidence="17">Testis</tissue>
    </source>
</reference>
<evidence type="ECO:0000256" key="9">
    <source>
        <dbReference type="ARBA" id="ARBA00023054"/>
    </source>
</evidence>
<keyword evidence="10 11" id="KW-0472">Membrane</keyword>
<evidence type="ECO:0000259" key="15">
    <source>
        <dbReference type="PROSITE" id="PS51225"/>
    </source>
</evidence>
<feature type="region of interest" description="Disordered" evidence="13">
    <location>
        <begin position="38"/>
        <end position="60"/>
    </location>
</feature>
<feature type="compositionally biased region" description="Polar residues" evidence="13">
    <location>
        <begin position="39"/>
        <end position="50"/>
    </location>
</feature>
<dbReference type="SUPFAM" id="SSF144292">
    <property type="entry name" value="occludin/ELL-like"/>
    <property type="match status" value="1"/>
</dbReference>
<evidence type="ECO:0000256" key="8">
    <source>
        <dbReference type="ARBA" id="ARBA00022989"/>
    </source>
</evidence>
<comment type="caution">
    <text evidence="17">The sequence shown here is derived from an EMBL/GenBank/DDBJ whole genome shotgun (WGS) entry which is preliminary data.</text>
</comment>
<keyword evidence="8 14" id="KW-1133">Transmembrane helix</keyword>
<feature type="transmembrane region" description="Helical" evidence="14">
    <location>
        <begin position="326"/>
        <end position="346"/>
    </location>
</feature>
<evidence type="ECO:0008006" key="19">
    <source>
        <dbReference type="Google" id="ProtNLM"/>
    </source>
</evidence>
<dbReference type="AlphaFoldDB" id="A0ABD0WSM3"/>
<dbReference type="PANTHER" id="PTHR23288">
    <property type="entry name" value="OCCLUDIN AND RNA POLYMERASE II ELONGATION FACTOR ELL"/>
    <property type="match status" value="1"/>
</dbReference>
<dbReference type="GO" id="GO:0005923">
    <property type="term" value="C:bicellular tight junction"/>
    <property type="evidence" value="ECO:0007669"/>
    <property type="project" value="UniProtKB-SubCell"/>
</dbReference>
<evidence type="ECO:0000313" key="17">
    <source>
        <dbReference type="EMBL" id="KAL0966667.1"/>
    </source>
</evidence>
<feature type="domain" description="OCEL" evidence="16">
    <location>
        <begin position="430"/>
        <end position="541"/>
    </location>
</feature>
<feature type="domain" description="MARVEL" evidence="15">
    <location>
        <begin position="177"/>
        <end position="347"/>
    </location>
</feature>
<evidence type="ECO:0000256" key="3">
    <source>
        <dbReference type="ARBA" id="ARBA00009171"/>
    </source>
</evidence>
<keyword evidence="9" id="KW-0175">Coiled coil</keyword>
<keyword evidence="6 11" id="KW-0812">Transmembrane</keyword>
<dbReference type="EMBL" id="JAGEUA010000009">
    <property type="protein sequence ID" value="KAL0966667.1"/>
    <property type="molecule type" value="Genomic_DNA"/>
</dbReference>
<feature type="region of interest" description="Disordered" evidence="13">
    <location>
        <begin position="96"/>
        <end position="140"/>
    </location>
</feature>
<proteinExistence type="inferred from homology"/>
<evidence type="ECO:0000256" key="1">
    <source>
        <dbReference type="ARBA" id="ARBA00004435"/>
    </source>
</evidence>
<dbReference type="GO" id="GO:0005886">
    <property type="term" value="C:plasma membrane"/>
    <property type="evidence" value="ECO:0007669"/>
    <property type="project" value="UniProtKB-SubCell"/>
</dbReference>
<evidence type="ECO:0000256" key="6">
    <source>
        <dbReference type="ARBA" id="ARBA00022692"/>
    </source>
</evidence>
<comment type="similarity">
    <text evidence="3 12">Belongs to the ELL/occludin family.</text>
</comment>
<protein>
    <recommendedName>
        <fullName evidence="19">MARVEL domain-containing protein 2-like</fullName>
    </recommendedName>
</protein>
<organism evidence="17 18">
    <name type="scientific">Umbra pygmaea</name>
    <name type="common">Eastern mudminnow</name>
    <dbReference type="NCBI Taxonomy" id="75934"/>
    <lineage>
        <taxon>Eukaryota</taxon>
        <taxon>Metazoa</taxon>
        <taxon>Chordata</taxon>
        <taxon>Craniata</taxon>
        <taxon>Vertebrata</taxon>
        <taxon>Euteleostomi</taxon>
        <taxon>Actinopterygii</taxon>
        <taxon>Neopterygii</taxon>
        <taxon>Teleostei</taxon>
        <taxon>Protacanthopterygii</taxon>
        <taxon>Esociformes</taxon>
        <taxon>Umbridae</taxon>
        <taxon>Umbra</taxon>
    </lineage>
</organism>
<dbReference type="Pfam" id="PF07303">
    <property type="entry name" value="Occludin_ELL"/>
    <property type="match status" value="1"/>
</dbReference>
<name>A0ABD0WSM3_UMBPY</name>
<dbReference type="InterPro" id="IPR010844">
    <property type="entry name" value="Occludin_ELL"/>
</dbReference>
<keyword evidence="5" id="KW-1003">Cell membrane</keyword>
<dbReference type="InterPro" id="IPR031176">
    <property type="entry name" value="ELL/occludin"/>
</dbReference>
<accession>A0ABD0WSM3</accession>
<evidence type="ECO:0000256" key="11">
    <source>
        <dbReference type="PROSITE-ProRule" id="PRU00581"/>
    </source>
</evidence>
<dbReference type="SUPFAM" id="SSF103473">
    <property type="entry name" value="MFS general substrate transporter"/>
    <property type="match status" value="1"/>
</dbReference>
<evidence type="ECO:0000256" key="4">
    <source>
        <dbReference type="ARBA" id="ARBA00022427"/>
    </source>
</evidence>
<dbReference type="PANTHER" id="PTHR23288:SF37">
    <property type="entry name" value="OCCLUDIN_ELL DOMAIN-CONTAINING PROTEIN 1"/>
    <property type="match status" value="1"/>
</dbReference>
<feature type="transmembrane region" description="Helical" evidence="14">
    <location>
        <begin position="271"/>
        <end position="292"/>
    </location>
</feature>
<keyword evidence="7" id="KW-0965">Cell junction</keyword>
<evidence type="ECO:0000256" key="13">
    <source>
        <dbReference type="SAM" id="MobiDB-lite"/>
    </source>
</evidence>
<evidence type="ECO:0000313" key="18">
    <source>
        <dbReference type="Proteomes" id="UP001557470"/>
    </source>
</evidence>
<evidence type="ECO:0000256" key="7">
    <source>
        <dbReference type="ARBA" id="ARBA00022949"/>
    </source>
</evidence>
<evidence type="ECO:0000259" key="16">
    <source>
        <dbReference type="PROSITE" id="PS51980"/>
    </source>
</evidence>
<feature type="transmembrane region" description="Helical" evidence="14">
    <location>
        <begin position="232"/>
        <end position="259"/>
    </location>
</feature>
<feature type="transmembrane region" description="Helical" evidence="14">
    <location>
        <begin position="181"/>
        <end position="205"/>
    </location>
</feature>